<evidence type="ECO:0000313" key="22">
    <source>
        <dbReference type="Proteomes" id="UP001431656"/>
    </source>
</evidence>
<dbReference type="NCBIfam" id="TIGR00693">
    <property type="entry name" value="thiE"/>
    <property type="match status" value="1"/>
</dbReference>
<sequence>MSKDLDLSVYLVTDTVQCGALGVAETVRQAVQAGATLVQVRDPDADDDAFLAMARDVVETVRGTGVPVLLDDRVHLVAAAGADGAHVGQSDMPVAQARAILGPDPILGLSVETGEQLDWAVAHLGRGDIDYLGLGPVRPTASKPNHAPATGLRYLSGLAARSPWPCVAIGGVKAADTAAVRRSGFAGVSVISAICGQPDVRAATRELVNAWASGGLPPVALTIAGSDPSGGAGIQADLKTFSALGAFGTSVITALTAQNTQGVTGVHVVPVDFVAQQFETLVADVRIDSIKVGMLATAELADEVTELLGELDAPVVLDPVMVATSGDRLLDDDAVQAVRRLIAKADIITPNLPEAAVLLGETQATGLDEMSAQAVKLRELGADWVLLKGGHRLDARATDVLAGPDGVHELVSHVVQTKNTHGTGCTLSSALAALRPRNLDWPSTAAAAKEWITGALDHADELGVGHGHGPVHHFYRFWS</sequence>
<dbReference type="CDD" id="cd01169">
    <property type="entry name" value="HMPP_kinase"/>
    <property type="match status" value="1"/>
</dbReference>
<feature type="binding site" evidence="18">
    <location>
        <position position="71"/>
    </location>
    <ligand>
        <name>4-amino-2-methyl-5-(diphosphooxymethyl)pyrimidine</name>
        <dbReference type="ChEBI" id="CHEBI:57841"/>
    </ligand>
</feature>
<evidence type="ECO:0000256" key="17">
    <source>
        <dbReference type="ARBA" id="ARBA00047883"/>
    </source>
</evidence>
<dbReference type="PANTHER" id="PTHR20858">
    <property type="entry name" value="PHOSPHOMETHYLPYRIMIDINE KINASE"/>
    <property type="match status" value="1"/>
</dbReference>
<evidence type="ECO:0000256" key="6">
    <source>
        <dbReference type="ARBA" id="ARBA00005165"/>
    </source>
</evidence>
<evidence type="ECO:0000259" key="19">
    <source>
        <dbReference type="Pfam" id="PF02581"/>
    </source>
</evidence>
<keyword evidence="11" id="KW-0067">ATP-binding</keyword>
<dbReference type="FunFam" id="3.40.1190.20:FF:000003">
    <property type="entry name" value="Phosphomethylpyrimidine kinase ThiD"/>
    <property type="match status" value="1"/>
</dbReference>
<dbReference type="Pfam" id="PF08543">
    <property type="entry name" value="Phos_pyr_kin"/>
    <property type="match status" value="1"/>
</dbReference>
<keyword evidence="12 18" id="KW-0460">Magnesium</keyword>
<dbReference type="GO" id="GO:0005524">
    <property type="term" value="F:ATP binding"/>
    <property type="evidence" value="ECO:0007669"/>
    <property type="project" value="UniProtKB-KW"/>
</dbReference>
<comment type="catalytic activity">
    <reaction evidence="1">
        <text>4-amino-5-hydroxymethyl-2-methylpyrimidine + ATP = 4-amino-2-methyl-5-(phosphooxymethyl)pyrimidine + ADP + H(+)</text>
        <dbReference type="Rhea" id="RHEA:23096"/>
        <dbReference type="ChEBI" id="CHEBI:15378"/>
        <dbReference type="ChEBI" id="CHEBI:16892"/>
        <dbReference type="ChEBI" id="CHEBI:30616"/>
        <dbReference type="ChEBI" id="CHEBI:58354"/>
        <dbReference type="ChEBI" id="CHEBI:456216"/>
        <dbReference type="EC" id="2.7.1.49"/>
    </reaction>
</comment>
<comment type="catalytic activity">
    <reaction evidence="15 18">
        <text>4-methyl-5-(2-phosphooxyethyl)-thiazole + 4-amino-2-methyl-5-(diphosphooxymethyl)pyrimidine + H(+) = thiamine phosphate + diphosphate</text>
        <dbReference type="Rhea" id="RHEA:22328"/>
        <dbReference type="ChEBI" id="CHEBI:15378"/>
        <dbReference type="ChEBI" id="CHEBI:33019"/>
        <dbReference type="ChEBI" id="CHEBI:37575"/>
        <dbReference type="ChEBI" id="CHEBI:57841"/>
        <dbReference type="ChEBI" id="CHEBI:58296"/>
        <dbReference type="EC" id="2.5.1.3"/>
    </reaction>
</comment>
<evidence type="ECO:0000256" key="5">
    <source>
        <dbReference type="ARBA" id="ARBA00004769"/>
    </source>
</evidence>
<comment type="catalytic activity">
    <reaction evidence="2">
        <text>4-amino-2-methyl-5-(phosphooxymethyl)pyrimidine + ATP = 4-amino-2-methyl-5-(diphosphooxymethyl)pyrimidine + ADP</text>
        <dbReference type="Rhea" id="RHEA:19893"/>
        <dbReference type="ChEBI" id="CHEBI:30616"/>
        <dbReference type="ChEBI" id="CHEBI:57841"/>
        <dbReference type="ChEBI" id="CHEBI:58354"/>
        <dbReference type="ChEBI" id="CHEBI:456216"/>
        <dbReference type="EC" id="2.7.4.7"/>
    </reaction>
</comment>
<evidence type="ECO:0000256" key="12">
    <source>
        <dbReference type="ARBA" id="ARBA00022842"/>
    </source>
</evidence>
<dbReference type="SUPFAM" id="SSF51391">
    <property type="entry name" value="Thiamin phosphate synthase"/>
    <property type="match status" value="1"/>
</dbReference>
<evidence type="ECO:0000256" key="15">
    <source>
        <dbReference type="ARBA" id="ARBA00047334"/>
    </source>
</evidence>
<comment type="pathway">
    <text evidence="6 18">Cofactor biosynthesis; thiamine diphosphate biosynthesis; thiamine phosphate from 4-amino-2-methyl-5-diphosphomethylpyrimidine and 4-methyl-5-(2-phosphoethyl)-thiazole: step 1/1.</text>
</comment>
<dbReference type="Gene3D" id="3.20.20.70">
    <property type="entry name" value="Aldolase class I"/>
    <property type="match status" value="1"/>
</dbReference>
<comment type="function">
    <text evidence="4">Catalyzes the phosphorylation of hydroxymethylpyrimidine phosphate (HMP-P) to HMP-PP, and of HMP to HMP-P.</text>
</comment>
<comment type="pathway">
    <text evidence="5">Cofactor biosynthesis; thiamine diphosphate biosynthesis; 4-amino-2-methyl-5-diphosphomethylpyrimidine from 5-amino-1-(5-phospho-D-ribosyl)imidazole: step 3/3.</text>
</comment>
<feature type="binding site" evidence="18">
    <location>
        <position position="72"/>
    </location>
    <ligand>
        <name>Mg(2+)</name>
        <dbReference type="ChEBI" id="CHEBI:18420"/>
    </ligand>
</feature>
<dbReference type="GO" id="GO:0008972">
    <property type="term" value="F:phosphomethylpyrimidine kinase activity"/>
    <property type="evidence" value="ECO:0007669"/>
    <property type="project" value="UniProtKB-EC"/>
</dbReference>
<feature type="binding site" evidence="18">
    <location>
        <begin position="191"/>
        <end position="192"/>
    </location>
    <ligand>
        <name>2-[(2R,5Z)-2-carboxy-4-methylthiazol-5(2H)-ylidene]ethyl phosphate</name>
        <dbReference type="ChEBI" id="CHEBI:62899"/>
    </ligand>
</feature>
<dbReference type="InterPro" id="IPR013785">
    <property type="entry name" value="Aldolase_TIM"/>
</dbReference>
<dbReference type="KEGG" id="broo:brsh051_23300"/>
<feature type="domain" description="Thiamine phosphate synthase/TenI" evidence="19">
    <location>
        <begin position="9"/>
        <end position="194"/>
    </location>
</feature>
<evidence type="ECO:0000256" key="7">
    <source>
        <dbReference type="ARBA" id="ARBA00022679"/>
    </source>
</evidence>
<dbReference type="NCBIfam" id="TIGR00097">
    <property type="entry name" value="HMP-P_kinase"/>
    <property type="match status" value="1"/>
</dbReference>
<evidence type="ECO:0000256" key="3">
    <source>
        <dbReference type="ARBA" id="ARBA00003814"/>
    </source>
</evidence>
<evidence type="ECO:0000256" key="1">
    <source>
        <dbReference type="ARBA" id="ARBA00000151"/>
    </source>
</evidence>
<organism evidence="21 22">
    <name type="scientific">Brooklawnia propionicigenes</name>
    <dbReference type="NCBI Taxonomy" id="3041175"/>
    <lineage>
        <taxon>Bacteria</taxon>
        <taxon>Bacillati</taxon>
        <taxon>Actinomycetota</taxon>
        <taxon>Actinomycetes</taxon>
        <taxon>Propionibacteriales</taxon>
        <taxon>Propionibacteriaceae</taxon>
        <taxon>Brooklawnia</taxon>
    </lineage>
</organism>
<dbReference type="GO" id="GO:0009229">
    <property type="term" value="P:thiamine diphosphate biosynthetic process"/>
    <property type="evidence" value="ECO:0007669"/>
    <property type="project" value="UniProtKB-UniRule"/>
</dbReference>
<comment type="cofactor">
    <cofactor evidence="18">
        <name>Mg(2+)</name>
        <dbReference type="ChEBI" id="CHEBI:18420"/>
    </cofactor>
    <text evidence="18">Binds 1 Mg(2+) ion per subunit.</text>
</comment>
<comment type="caution">
    <text evidence="18">Lacks conserved residue(s) required for the propagation of feature annotation.</text>
</comment>
<comment type="function">
    <text evidence="3 18">Condenses 4-methyl-5-(beta-hydroxyethyl)thiazole monophosphate (THZ-P) and 2-methyl-4-amino-5-hydroxymethyl pyrimidine pyrophosphate (HMP-PP) to form thiamine monophosphate (TMP).</text>
</comment>
<evidence type="ECO:0000256" key="8">
    <source>
        <dbReference type="ARBA" id="ARBA00022723"/>
    </source>
</evidence>
<dbReference type="GO" id="GO:0005829">
    <property type="term" value="C:cytosol"/>
    <property type="evidence" value="ECO:0007669"/>
    <property type="project" value="TreeGrafter"/>
</dbReference>
<dbReference type="Gene3D" id="3.40.1190.20">
    <property type="match status" value="1"/>
</dbReference>
<evidence type="ECO:0000256" key="10">
    <source>
        <dbReference type="ARBA" id="ARBA00022777"/>
    </source>
</evidence>
<dbReference type="SUPFAM" id="SSF53613">
    <property type="entry name" value="Ribokinase-like"/>
    <property type="match status" value="1"/>
</dbReference>
<dbReference type="InterPro" id="IPR004399">
    <property type="entry name" value="HMP/HMP-P_kinase_dom"/>
</dbReference>
<dbReference type="InterPro" id="IPR029056">
    <property type="entry name" value="Ribokinase-like"/>
</dbReference>
<dbReference type="CDD" id="cd00564">
    <property type="entry name" value="TMP_TenI"/>
    <property type="match status" value="1"/>
</dbReference>
<keyword evidence="13 18" id="KW-0784">Thiamine biosynthesis</keyword>
<evidence type="ECO:0000256" key="16">
    <source>
        <dbReference type="ARBA" id="ARBA00047851"/>
    </source>
</evidence>
<gene>
    <name evidence="18" type="primary">thiE</name>
    <name evidence="21" type="ORF">brsh051_23300</name>
</gene>
<keyword evidence="9" id="KW-0547">Nucleotide-binding</keyword>
<dbReference type="PANTHER" id="PTHR20858:SF17">
    <property type="entry name" value="HYDROXYMETHYLPYRIMIDINE_PHOSPHOMETHYLPYRIMIDINE KINASE THI20-RELATED"/>
    <property type="match status" value="1"/>
</dbReference>
<comment type="catalytic activity">
    <reaction evidence="16 18">
        <text>2-(2-carboxy-4-methylthiazol-5-yl)ethyl phosphate + 4-amino-2-methyl-5-(diphosphooxymethyl)pyrimidine + 2 H(+) = thiamine phosphate + CO2 + diphosphate</text>
        <dbReference type="Rhea" id="RHEA:47848"/>
        <dbReference type="ChEBI" id="CHEBI:15378"/>
        <dbReference type="ChEBI" id="CHEBI:16526"/>
        <dbReference type="ChEBI" id="CHEBI:33019"/>
        <dbReference type="ChEBI" id="CHEBI:37575"/>
        <dbReference type="ChEBI" id="CHEBI:57841"/>
        <dbReference type="ChEBI" id="CHEBI:62890"/>
        <dbReference type="EC" id="2.5.1.3"/>
    </reaction>
</comment>
<dbReference type="InterPro" id="IPR034291">
    <property type="entry name" value="TMP_synthase"/>
</dbReference>
<feature type="binding site" evidence="18">
    <location>
        <position position="91"/>
    </location>
    <ligand>
        <name>Mg(2+)</name>
        <dbReference type="ChEBI" id="CHEBI:18420"/>
    </ligand>
</feature>
<dbReference type="GO" id="GO:0009228">
    <property type="term" value="P:thiamine biosynthetic process"/>
    <property type="evidence" value="ECO:0007669"/>
    <property type="project" value="UniProtKB-KW"/>
</dbReference>
<evidence type="ECO:0000256" key="2">
    <source>
        <dbReference type="ARBA" id="ARBA00000565"/>
    </source>
</evidence>
<evidence type="ECO:0000259" key="20">
    <source>
        <dbReference type="Pfam" id="PF08543"/>
    </source>
</evidence>
<dbReference type="InterPro" id="IPR022998">
    <property type="entry name" value="ThiamineP_synth_TenI"/>
</dbReference>
<protein>
    <recommendedName>
        <fullName evidence="18">Thiamine-phosphate synthase</fullName>
        <shortName evidence="18">TP synthase</shortName>
        <shortName evidence="18">TPS</shortName>
        <ecNumber evidence="18">2.5.1.3</ecNumber>
    </recommendedName>
    <alternativeName>
        <fullName evidence="18">Thiamine-phosphate pyrophosphorylase</fullName>
        <shortName evidence="18">TMP pyrophosphorylase</shortName>
        <shortName evidence="18">TMP-PPase</shortName>
    </alternativeName>
</protein>
<evidence type="ECO:0000256" key="14">
    <source>
        <dbReference type="ARBA" id="ARBA00023268"/>
    </source>
</evidence>
<keyword evidence="14" id="KW-0511">Multifunctional enzyme</keyword>
<feature type="domain" description="Pyridoxamine kinase/Phosphomethylpyrimidine kinase" evidence="20">
    <location>
        <begin position="227"/>
        <end position="472"/>
    </location>
</feature>
<proteinExistence type="inferred from homology"/>
<evidence type="ECO:0000256" key="9">
    <source>
        <dbReference type="ARBA" id="ARBA00022741"/>
    </source>
</evidence>
<dbReference type="EMBL" id="AP028056">
    <property type="protein sequence ID" value="BEH03049.1"/>
    <property type="molecule type" value="Genomic_DNA"/>
</dbReference>
<dbReference type="Pfam" id="PF02581">
    <property type="entry name" value="TMP-TENI"/>
    <property type="match status" value="1"/>
</dbReference>
<dbReference type="Proteomes" id="UP001431656">
    <property type="component" value="Chromosome"/>
</dbReference>
<dbReference type="AlphaFoldDB" id="A0AAN0KF17"/>
<dbReference type="InterPro" id="IPR036206">
    <property type="entry name" value="ThiamineP_synth_sf"/>
</dbReference>
<accession>A0AAN0KF17</accession>
<evidence type="ECO:0000313" key="21">
    <source>
        <dbReference type="EMBL" id="BEH03049.1"/>
    </source>
</evidence>
<dbReference type="InterPro" id="IPR013749">
    <property type="entry name" value="PM/HMP-P_kinase-1"/>
</dbReference>
<evidence type="ECO:0000256" key="11">
    <source>
        <dbReference type="ARBA" id="ARBA00022840"/>
    </source>
</evidence>
<comment type="catalytic activity">
    <reaction evidence="17 18">
        <text>2-[(2R,5Z)-2-carboxy-4-methylthiazol-5(2H)-ylidene]ethyl phosphate + 4-amino-2-methyl-5-(diphosphooxymethyl)pyrimidine + 2 H(+) = thiamine phosphate + CO2 + diphosphate</text>
        <dbReference type="Rhea" id="RHEA:47844"/>
        <dbReference type="ChEBI" id="CHEBI:15378"/>
        <dbReference type="ChEBI" id="CHEBI:16526"/>
        <dbReference type="ChEBI" id="CHEBI:33019"/>
        <dbReference type="ChEBI" id="CHEBI:37575"/>
        <dbReference type="ChEBI" id="CHEBI:57841"/>
        <dbReference type="ChEBI" id="CHEBI:62899"/>
        <dbReference type="EC" id="2.5.1.3"/>
    </reaction>
</comment>
<keyword evidence="7 18" id="KW-0808">Transferase</keyword>
<dbReference type="GO" id="GO:0008902">
    <property type="term" value="F:hydroxymethylpyrimidine kinase activity"/>
    <property type="evidence" value="ECO:0007669"/>
    <property type="project" value="UniProtKB-EC"/>
</dbReference>
<dbReference type="GO" id="GO:0004789">
    <property type="term" value="F:thiamine-phosphate diphosphorylase activity"/>
    <property type="evidence" value="ECO:0007669"/>
    <property type="project" value="UniProtKB-UniRule"/>
</dbReference>
<feature type="binding site" evidence="18">
    <location>
        <position position="110"/>
    </location>
    <ligand>
        <name>4-amino-2-methyl-5-(diphosphooxymethyl)pyrimidine</name>
        <dbReference type="ChEBI" id="CHEBI:57841"/>
    </ligand>
</feature>
<keyword evidence="22" id="KW-1185">Reference proteome</keyword>
<reference evidence="21" key="1">
    <citation type="journal article" date="2024" name="Int. J. Syst. Evol. Microbiol.">
        <title>Brooklawnia propionicigenes sp. nov., a facultatively anaerobic, propionate-producing bacterium isolated from a methanogenic reactor treating waste from cattle farms.</title>
        <authorList>
            <person name="Akita Y."/>
            <person name="Ueki A."/>
            <person name="Tonouchi A."/>
            <person name="Sugawara Y."/>
            <person name="Honma S."/>
            <person name="Kaku N."/>
            <person name="Ueki K."/>
        </authorList>
    </citation>
    <scope>NUCLEOTIDE SEQUENCE</scope>
    <source>
        <strain evidence="21">SH051</strain>
    </source>
</reference>
<dbReference type="GO" id="GO:0000287">
    <property type="term" value="F:magnesium ion binding"/>
    <property type="evidence" value="ECO:0007669"/>
    <property type="project" value="UniProtKB-UniRule"/>
</dbReference>
<feature type="binding site" evidence="18">
    <location>
        <position position="171"/>
    </location>
    <ligand>
        <name>2-[(2R,5Z)-2-carboxy-4-methylthiazol-5(2H)-ylidene]ethyl phosphate</name>
        <dbReference type="ChEBI" id="CHEBI:62899"/>
    </ligand>
</feature>
<name>A0AAN0KF17_9ACTN</name>
<evidence type="ECO:0000256" key="13">
    <source>
        <dbReference type="ARBA" id="ARBA00022977"/>
    </source>
</evidence>
<evidence type="ECO:0000256" key="18">
    <source>
        <dbReference type="HAMAP-Rule" id="MF_00097"/>
    </source>
</evidence>
<evidence type="ECO:0000256" key="4">
    <source>
        <dbReference type="ARBA" id="ARBA00003848"/>
    </source>
</evidence>
<keyword evidence="8 18" id="KW-0479">Metal-binding</keyword>
<dbReference type="HAMAP" id="MF_00097">
    <property type="entry name" value="TMP_synthase"/>
    <property type="match status" value="1"/>
</dbReference>
<feature type="binding site" evidence="18">
    <location>
        <position position="143"/>
    </location>
    <ligand>
        <name>4-amino-2-methyl-5-(diphosphooxymethyl)pyrimidine</name>
        <dbReference type="ChEBI" id="CHEBI:57841"/>
    </ligand>
</feature>
<keyword evidence="10" id="KW-0418">Kinase</keyword>
<feature type="binding site" evidence="18">
    <location>
        <begin position="140"/>
        <end position="142"/>
    </location>
    <ligand>
        <name>2-[(2R,5Z)-2-carboxy-4-methylthiazol-5(2H)-ylidene]ethyl phosphate</name>
        <dbReference type="ChEBI" id="CHEBI:62899"/>
    </ligand>
</feature>
<comment type="similarity">
    <text evidence="18">Belongs to the thiamine-phosphate synthase family.</text>
</comment>
<dbReference type="EC" id="2.5.1.3" evidence="18"/>